<reference evidence="10" key="1">
    <citation type="journal article" date="2020" name="Stud. Mycol.">
        <title>101 Dothideomycetes genomes: a test case for predicting lifestyles and emergence of pathogens.</title>
        <authorList>
            <person name="Haridas S."/>
            <person name="Albert R."/>
            <person name="Binder M."/>
            <person name="Bloem J."/>
            <person name="Labutti K."/>
            <person name="Salamov A."/>
            <person name="Andreopoulos B."/>
            <person name="Baker S."/>
            <person name="Barry K."/>
            <person name="Bills G."/>
            <person name="Bluhm B."/>
            <person name="Cannon C."/>
            <person name="Castanera R."/>
            <person name="Culley D."/>
            <person name="Daum C."/>
            <person name="Ezra D."/>
            <person name="Gonzalez J."/>
            <person name="Henrissat B."/>
            <person name="Kuo A."/>
            <person name="Liang C."/>
            <person name="Lipzen A."/>
            <person name="Lutzoni F."/>
            <person name="Magnuson J."/>
            <person name="Mondo S."/>
            <person name="Nolan M."/>
            <person name="Ohm R."/>
            <person name="Pangilinan J."/>
            <person name="Park H.-J."/>
            <person name="Ramirez L."/>
            <person name="Alfaro M."/>
            <person name="Sun H."/>
            <person name="Tritt A."/>
            <person name="Yoshinaga Y."/>
            <person name="Zwiers L.-H."/>
            <person name="Turgeon B."/>
            <person name="Goodwin S."/>
            <person name="Spatafora J."/>
            <person name="Crous P."/>
            <person name="Grigoriev I."/>
        </authorList>
    </citation>
    <scope>NUCLEOTIDE SEQUENCE</scope>
    <source>
        <strain evidence="10">CBS 121739</strain>
    </source>
</reference>
<dbReference type="RefSeq" id="XP_033604762.1">
    <property type="nucleotide sequence ID" value="XM_033741664.1"/>
</dbReference>
<comment type="cofactor">
    <cofactor evidence="1 6">
        <name>FAD</name>
        <dbReference type="ChEBI" id="CHEBI:57692"/>
    </cofactor>
</comment>
<organism evidence="10 11">
    <name type="scientific">Pseudovirgaria hyperparasitica</name>
    <dbReference type="NCBI Taxonomy" id="470096"/>
    <lineage>
        <taxon>Eukaryota</taxon>
        <taxon>Fungi</taxon>
        <taxon>Dikarya</taxon>
        <taxon>Ascomycota</taxon>
        <taxon>Pezizomycotina</taxon>
        <taxon>Dothideomycetes</taxon>
        <taxon>Dothideomycetes incertae sedis</taxon>
        <taxon>Acrospermales</taxon>
        <taxon>Acrospermaceae</taxon>
        <taxon>Pseudovirgaria</taxon>
    </lineage>
</organism>
<gene>
    <name evidence="10" type="ORF">EJ05DRAFT_434496</name>
</gene>
<keyword evidence="4 6" id="KW-0274">FAD</keyword>
<dbReference type="PROSITE" id="PS00624">
    <property type="entry name" value="GMC_OXRED_2"/>
    <property type="match status" value="1"/>
</dbReference>
<dbReference type="PROSITE" id="PS00623">
    <property type="entry name" value="GMC_OXRED_1"/>
    <property type="match status" value="1"/>
</dbReference>
<dbReference type="OrthoDB" id="269227at2759"/>
<evidence type="ECO:0000259" key="9">
    <source>
        <dbReference type="PROSITE" id="PS00624"/>
    </source>
</evidence>
<name>A0A6A6WK43_9PEZI</name>
<dbReference type="PANTHER" id="PTHR11552:SF115">
    <property type="entry name" value="DEHYDROGENASE XPTC-RELATED"/>
    <property type="match status" value="1"/>
</dbReference>
<dbReference type="PANTHER" id="PTHR11552">
    <property type="entry name" value="GLUCOSE-METHANOL-CHOLINE GMC OXIDOREDUCTASE"/>
    <property type="match status" value="1"/>
</dbReference>
<dbReference type="Gene3D" id="3.30.560.10">
    <property type="entry name" value="Glucose Oxidase, domain 3"/>
    <property type="match status" value="1"/>
</dbReference>
<proteinExistence type="inferred from homology"/>
<accession>A0A6A6WK43</accession>
<dbReference type="InterPro" id="IPR000172">
    <property type="entry name" value="GMC_OxRdtase_N"/>
</dbReference>
<comment type="similarity">
    <text evidence="2 7">Belongs to the GMC oxidoreductase family.</text>
</comment>
<feature type="domain" description="Glucose-methanol-choline oxidoreductase N-terminal" evidence="8">
    <location>
        <begin position="101"/>
        <end position="124"/>
    </location>
</feature>
<evidence type="ECO:0000256" key="4">
    <source>
        <dbReference type="ARBA" id="ARBA00022827"/>
    </source>
</evidence>
<evidence type="ECO:0000259" key="8">
    <source>
        <dbReference type="PROSITE" id="PS00623"/>
    </source>
</evidence>
<dbReference type="SUPFAM" id="SSF54373">
    <property type="entry name" value="FAD-linked reductases, C-terminal domain"/>
    <property type="match status" value="1"/>
</dbReference>
<evidence type="ECO:0000256" key="3">
    <source>
        <dbReference type="ARBA" id="ARBA00022630"/>
    </source>
</evidence>
<dbReference type="GO" id="GO:0044550">
    <property type="term" value="P:secondary metabolite biosynthetic process"/>
    <property type="evidence" value="ECO:0007669"/>
    <property type="project" value="TreeGrafter"/>
</dbReference>
<evidence type="ECO:0000256" key="1">
    <source>
        <dbReference type="ARBA" id="ARBA00001974"/>
    </source>
</evidence>
<evidence type="ECO:0000313" key="10">
    <source>
        <dbReference type="EMBL" id="KAF2762311.1"/>
    </source>
</evidence>
<feature type="binding site" evidence="6">
    <location>
        <begin position="111"/>
        <end position="114"/>
    </location>
    <ligand>
        <name>FAD</name>
        <dbReference type="ChEBI" id="CHEBI:57692"/>
    </ligand>
</feature>
<dbReference type="Gene3D" id="4.10.450.10">
    <property type="entry name" value="Glucose Oxidase, domain 2"/>
    <property type="match status" value="1"/>
</dbReference>
<dbReference type="Gene3D" id="3.50.50.60">
    <property type="entry name" value="FAD/NAD(P)-binding domain"/>
    <property type="match status" value="1"/>
</dbReference>
<dbReference type="AlphaFoldDB" id="A0A6A6WK43"/>
<feature type="binding site" evidence="6">
    <location>
        <position position="255"/>
    </location>
    <ligand>
        <name>FAD</name>
        <dbReference type="ChEBI" id="CHEBI:57692"/>
    </ligand>
</feature>
<protein>
    <submittedName>
        <fullName evidence="10">Alcohol oxidase</fullName>
    </submittedName>
</protein>
<evidence type="ECO:0000313" key="11">
    <source>
        <dbReference type="Proteomes" id="UP000799437"/>
    </source>
</evidence>
<evidence type="ECO:0000256" key="2">
    <source>
        <dbReference type="ARBA" id="ARBA00010790"/>
    </source>
</evidence>
<dbReference type="InterPro" id="IPR012132">
    <property type="entry name" value="GMC_OxRdtase"/>
</dbReference>
<dbReference type="SUPFAM" id="SSF51905">
    <property type="entry name" value="FAD/NAD(P)-binding domain"/>
    <property type="match status" value="1"/>
</dbReference>
<feature type="binding site" evidence="6">
    <location>
        <position position="103"/>
    </location>
    <ligand>
        <name>FAD</name>
        <dbReference type="ChEBI" id="CHEBI:57692"/>
    </ligand>
</feature>
<evidence type="ECO:0000256" key="5">
    <source>
        <dbReference type="ARBA" id="ARBA00023002"/>
    </source>
</evidence>
<dbReference type="InterPro" id="IPR007867">
    <property type="entry name" value="GMC_OxRtase_C"/>
</dbReference>
<dbReference type="InterPro" id="IPR036188">
    <property type="entry name" value="FAD/NAD-bd_sf"/>
</dbReference>
<evidence type="ECO:0000256" key="7">
    <source>
        <dbReference type="RuleBase" id="RU003968"/>
    </source>
</evidence>
<dbReference type="GO" id="GO:0016614">
    <property type="term" value="F:oxidoreductase activity, acting on CH-OH group of donors"/>
    <property type="evidence" value="ECO:0007669"/>
    <property type="project" value="InterPro"/>
</dbReference>
<dbReference type="GeneID" id="54482718"/>
<dbReference type="GO" id="GO:0050660">
    <property type="term" value="F:flavin adenine dinucleotide binding"/>
    <property type="evidence" value="ECO:0007669"/>
    <property type="project" value="InterPro"/>
</dbReference>
<keyword evidence="3 7" id="KW-0285">Flavoprotein</keyword>
<dbReference type="Pfam" id="PF05199">
    <property type="entry name" value="GMC_oxred_C"/>
    <property type="match status" value="1"/>
</dbReference>
<dbReference type="EMBL" id="ML996566">
    <property type="protein sequence ID" value="KAF2762311.1"/>
    <property type="molecule type" value="Genomic_DNA"/>
</dbReference>
<feature type="domain" description="Glucose-methanol-choline oxidoreductase N-terminal" evidence="9">
    <location>
        <begin position="292"/>
        <end position="306"/>
    </location>
</feature>
<keyword evidence="5" id="KW-0560">Oxidoreductase</keyword>
<sequence>MLCVAIHLATSYPHSRYANILKRRSDVQDKYDYVIIGGGTAGLTVGDRLSENGKHTVLVIEAGALDDQSGFPGNTNSSRMFNIRSTSQRELNNRDFWVGIGKVVGGSSNVNGQVFLRGTKEEYDIWKKLGGPHSTWDWTGLLPYFKRAVHFTPPDPGIAKEFNITYDLNAWGQDPRAKIYATFSNTFKAGMKILYNAMRNMPGVDVPIDGAGGANGLLWFTTSMDPKTYLRSYARTGHWDGLNRTNYELIPNTRVSKPIFEGTAVIGVEYGPATHGVKRTVRAMKEVILAAGTVHTPQILQLSGIGPEALLEEANITAKVNLPGVGMNFQDHSYIPSISYSWGKVPPEPPLNHTIPIGGSNPVLGAFLGLPAITPNNYEILANRFSSQAPETYLPVNVHPTVVAGYAKQKQIWAEAMRSKGVTFLEYIMSDGPGGSVQNLHCASRGTIMIDVANPQGEMIVDYRAGTNPIDIDVMVENIKFMRRFMTTGELAQYEAVELSPGISFDDDEKLAGWAREHIIPSVFHPVGTAAMMPRELGGVVDDKLLVYGVQGLSVVDASIMPTIVGATTSMTVYAVAEKAADMIKARA</sequence>
<dbReference type="Proteomes" id="UP000799437">
    <property type="component" value="Unassembled WGS sequence"/>
</dbReference>
<dbReference type="Pfam" id="PF00732">
    <property type="entry name" value="GMC_oxred_N"/>
    <property type="match status" value="1"/>
</dbReference>
<dbReference type="PIRSF" id="PIRSF000137">
    <property type="entry name" value="Alcohol_oxidase"/>
    <property type="match status" value="1"/>
</dbReference>
<evidence type="ECO:0000256" key="6">
    <source>
        <dbReference type="PIRSR" id="PIRSR000137-2"/>
    </source>
</evidence>
<dbReference type="InterPro" id="IPR027424">
    <property type="entry name" value="Glucose_Oxidase_domain_2"/>
</dbReference>
<keyword evidence="11" id="KW-1185">Reference proteome</keyword>